<dbReference type="CDD" id="cd00805">
    <property type="entry name" value="TyrRS_core"/>
    <property type="match status" value="1"/>
</dbReference>
<dbReference type="Gene3D" id="1.10.240.10">
    <property type="entry name" value="Tyrosyl-Transfer RNA Synthetase"/>
    <property type="match status" value="1"/>
</dbReference>
<dbReference type="EC" id="6.1.1.1" evidence="1 9"/>
<dbReference type="InterPro" id="IPR014729">
    <property type="entry name" value="Rossmann-like_a/b/a_fold"/>
</dbReference>
<comment type="similarity">
    <text evidence="9">Belongs to the class-I aminoacyl-tRNA synthetase family.</text>
</comment>
<organism evidence="10 11">
    <name type="scientific">Trichuris muris</name>
    <name type="common">Mouse whipworm</name>
    <dbReference type="NCBI Taxonomy" id="70415"/>
    <lineage>
        <taxon>Eukaryota</taxon>
        <taxon>Metazoa</taxon>
        <taxon>Ecdysozoa</taxon>
        <taxon>Nematoda</taxon>
        <taxon>Enoplea</taxon>
        <taxon>Dorylaimia</taxon>
        <taxon>Trichinellida</taxon>
        <taxon>Trichuridae</taxon>
        <taxon>Trichuris</taxon>
    </lineage>
</organism>
<name>A0A5S6QW45_TRIMR</name>
<evidence type="ECO:0000256" key="1">
    <source>
        <dbReference type="ARBA" id="ARBA00013160"/>
    </source>
</evidence>
<dbReference type="GO" id="GO:0003723">
    <property type="term" value="F:RNA binding"/>
    <property type="evidence" value="ECO:0007669"/>
    <property type="project" value="InterPro"/>
</dbReference>
<dbReference type="PANTHER" id="PTHR11766:SF0">
    <property type="entry name" value="TYROSINE--TRNA LIGASE, MITOCHONDRIAL"/>
    <property type="match status" value="1"/>
</dbReference>
<dbReference type="Gene3D" id="3.40.50.620">
    <property type="entry name" value="HUPs"/>
    <property type="match status" value="1"/>
</dbReference>
<keyword evidence="10" id="KW-1185">Reference proteome</keyword>
<dbReference type="STRING" id="70415.A0A5S6QW45"/>
<sequence length="467" mass="51809">MRLTFRNCPCLFRLLSFRIFRKQCRCLATGAVVSDCVQELVDRGLIAGAFPDTLLSEKSLLDQVPPCIYAGFDATADSLHIGNLLVLSTLLRFQMRGLSTIALIGEATARLGDPSGLTKERPALSASQIAANAQNITSQVKRIFANFNRLLNVSAATPIPLVLNNVEWFDNLSVAEFFSVVGRHFRLGHMLGKQCVSERLGKDGMNYSEFSYQIFQAYDWLELYKRTGCLLQLGGIDQTGNIHSGHDLISKCCGRSGYGLLVPLLLSSTGEKLGKSAGASLWLSSRRTSPYVFYQHFFNLADSEMSFYYRSFSFSSMQEIDGIIEKHKVNPGAREAQRFLAEQLTLLVHGPEGLSTALKVTEILHHNQLFKISTMGEEELQLLLCEVPCAHLRFQSGLSASNFALEAGCFNDLESAFRVIRQGGFYINGQRIVDPSMQINSDLAFALSKAVAVLRVGRKSYRIVAWK</sequence>
<evidence type="ECO:0000256" key="5">
    <source>
        <dbReference type="ARBA" id="ARBA00022917"/>
    </source>
</evidence>
<evidence type="ECO:0000256" key="3">
    <source>
        <dbReference type="ARBA" id="ARBA00022741"/>
    </source>
</evidence>
<dbReference type="FunFam" id="1.10.240.10:FF:000001">
    <property type="entry name" value="Tyrosine--tRNA ligase"/>
    <property type="match status" value="1"/>
</dbReference>
<evidence type="ECO:0000313" key="11">
    <source>
        <dbReference type="WBParaSite" id="TMUE_3000011626.1"/>
    </source>
</evidence>
<reference evidence="11" key="1">
    <citation type="submission" date="2019-12" db="UniProtKB">
        <authorList>
            <consortium name="WormBaseParasite"/>
        </authorList>
    </citation>
    <scope>IDENTIFICATION</scope>
</reference>
<keyword evidence="5 9" id="KW-0648">Protein biosynthesis</keyword>
<dbReference type="InterPro" id="IPR002307">
    <property type="entry name" value="Tyr-tRNA-ligase"/>
</dbReference>
<evidence type="ECO:0000256" key="7">
    <source>
        <dbReference type="ARBA" id="ARBA00033323"/>
    </source>
</evidence>
<keyword evidence="4 9" id="KW-0067">ATP-binding</keyword>
<evidence type="ECO:0000256" key="4">
    <source>
        <dbReference type="ARBA" id="ARBA00022840"/>
    </source>
</evidence>
<dbReference type="NCBIfam" id="TIGR00234">
    <property type="entry name" value="tyrS"/>
    <property type="match status" value="1"/>
</dbReference>
<dbReference type="AlphaFoldDB" id="A0A5S6QW45"/>
<protein>
    <recommendedName>
        <fullName evidence="1 9">Tyrosine--tRNA ligase</fullName>
        <ecNumber evidence="1 9">6.1.1.1</ecNumber>
    </recommendedName>
    <alternativeName>
        <fullName evidence="7 9">Tyrosyl-tRNA synthetase</fullName>
    </alternativeName>
</protein>
<dbReference type="GO" id="GO:0005829">
    <property type="term" value="C:cytosol"/>
    <property type="evidence" value="ECO:0007669"/>
    <property type="project" value="TreeGrafter"/>
</dbReference>
<proteinExistence type="inferred from homology"/>
<dbReference type="GO" id="GO:0005739">
    <property type="term" value="C:mitochondrion"/>
    <property type="evidence" value="ECO:0007669"/>
    <property type="project" value="TreeGrafter"/>
</dbReference>
<dbReference type="SUPFAM" id="SSF55174">
    <property type="entry name" value="Alpha-L RNA-binding motif"/>
    <property type="match status" value="1"/>
</dbReference>
<dbReference type="Gene3D" id="3.10.290.10">
    <property type="entry name" value="RNA-binding S4 domain"/>
    <property type="match status" value="1"/>
</dbReference>
<evidence type="ECO:0000256" key="2">
    <source>
        <dbReference type="ARBA" id="ARBA00022598"/>
    </source>
</evidence>
<dbReference type="WBParaSite" id="TMUE_3000011626.1">
    <property type="protein sequence ID" value="TMUE_3000011626.1"/>
    <property type="gene ID" value="WBGene00294549"/>
</dbReference>
<keyword evidence="6 9" id="KW-0030">Aminoacyl-tRNA synthetase</keyword>
<evidence type="ECO:0000313" key="10">
    <source>
        <dbReference type="Proteomes" id="UP000046395"/>
    </source>
</evidence>
<dbReference type="InterPro" id="IPR036986">
    <property type="entry name" value="S4_RNA-bd_sf"/>
</dbReference>
<evidence type="ECO:0000256" key="6">
    <source>
        <dbReference type="ARBA" id="ARBA00023146"/>
    </source>
</evidence>
<dbReference type="InterPro" id="IPR002305">
    <property type="entry name" value="aa-tRNA-synth_Ic"/>
</dbReference>
<keyword evidence="2 9" id="KW-0436">Ligase</keyword>
<dbReference type="PANTHER" id="PTHR11766">
    <property type="entry name" value="TYROSYL-TRNA SYNTHETASE"/>
    <property type="match status" value="1"/>
</dbReference>
<evidence type="ECO:0000256" key="9">
    <source>
        <dbReference type="RuleBase" id="RU361234"/>
    </source>
</evidence>
<dbReference type="Pfam" id="PF00579">
    <property type="entry name" value="tRNA-synt_1b"/>
    <property type="match status" value="1"/>
</dbReference>
<dbReference type="Proteomes" id="UP000046395">
    <property type="component" value="Unassembled WGS sequence"/>
</dbReference>
<dbReference type="SUPFAM" id="SSF52374">
    <property type="entry name" value="Nucleotidylyl transferase"/>
    <property type="match status" value="1"/>
</dbReference>
<dbReference type="GO" id="GO:0004831">
    <property type="term" value="F:tyrosine-tRNA ligase activity"/>
    <property type="evidence" value="ECO:0007669"/>
    <property type="project" value="UniProtKB-EC"/>
</dbReference>
<dbReference type="GO" id="GO:0005524">
    <property type="term" value="F:ATP binding"/>
    <property type="evidence" value="ECO:0007669"/>
    <property type="project" value="UniProtKB-KW"/>
</dbReference>
<accession>A0A5S6QW45</accession>
<keyword evidence="3 9" id="KW-0547">Nucleotide-binding</keyword>
<comment type="catalytic activity">
    <reaction evidence="8 9">
        <text>tRNA(Tyr) + L-tyrosine + ATP = L-tyrosyl-tRNA(Tyr) + AMP + diphosphate + H(+)</text>
        <dbReference type="Rhea" id="RHEA:10220"/>
        <dbReference type="Rhea" id="RHEA-COMP:9706"/>
        <dbReference type="Rhea" id="RHEA-COMP:9707"/>
        <dbReference type="ChEBI" id="CHEBI:15378"/>
        <dbReference type="ChEBI" id="CHEBI:30616"/>
        <dbReference type="ChEBI" id="CHEBI:33019"/>
        <dbReference type="ChEBI" id="CHEBI:58315"/>
        <dbReference type="ChEBI" id="CHEBI:78442"/>
        <dbReference type="ChEBI" id="CHEBI:78536"/>
        <dbReference type="ChEBI" id="CHEBI:456215"/>
        <dbReference type="EC" id="6.1.1.1"/>
    </reaction>
</comment>
<dbReference type="PRINTS" id="PR01040">
    <property type="entry name" value="TRNASYNTHTYR"/>
</dbReference>
<evidence type="ECO:0000256" key="8">
    <source>
        <dbReference type="ARBA" id="ARBA00048248"/>
    </source>
</evidence>
<dbReference type="GO" id="GO:0006437">
    <property type="term" value="P:tyrosyl-tRNA aminoacylation"/>
    <property type="evidence" value="ECO:0007669"/>
    <property type="project" value="InterPro"/>
</dbReference>
<dbReference type="InterPro" id="IPR024088">
    <property type="entry name" value="Tyr-tRNA-ligase_bac-type"/>
</dbReference>